<evidence type="ECO:0000256" key="12">
    <source>
        <dbReference type="ARBA" id="ARBA00049244"/>
    </source>
</evidence>
<comment type="function">
    <text evidence="13">DNA polymerase involved in damage-induced mutagenesis and translesion synthesis (TLS). It is not the major replicative DNA polymerase.</text>
</comment>
<evidence type="ECO:0000256" key="13">
    <source>
        <dbReference type="HAMAP-Rule" id="MF_01902"/>
    </source>
</evidence>
<evidence type="ECO:0000256" key="1">
    <source>
        <dbReference type="ARBA" id="ARBA00004496"/>
    </source>
</evidence>
<keyword evidence="6 13" id="KW-0808">Transferase</keyword>
<evidence type="ECO:0000256" key="10">
    <source>
        <dbReference type="ARBA" id="ARBA00022932"/>
    </source>
</evidence>
<evidence type="ECO:0000313" key="15">
    <source>
        <dbReference type="EMBL" id="MFC4364281.1"/>
    </source>
</evidence>
<evidence type="ECO:0000256" key="5">
    <source>
        <dbReference type="ARBA" id="ARBA00022490"/>
    </source>
</evidence>
<dbReference type="SUPFAM" id="SSF89550">
    <property type="entry name" value="PHP domain-like"/>
    <property type="match status" value="1"/>
</dbReference>
<protein>
    <recommendedName>
        <fullName evidence="4 13">Error-prone DNA polymerase</fullName>
        <ecNumber evidence="3 13">2.7.7.7</ecNumber>
    </recommendedName>
</protein>
<dbReference type="NCBIfam" id="TIGR00594">
    <property type="entry name" value="polc"/>
    <property type="match status" value="1"/>
</dbReference>
<dbReference type="InterPro" id="IPR003141">
    <property type="entry name" value="Pol/His_phosphatase_N"/>
</dbReference>
<dbReference type="RefSeq" id="WP_290262363.1">
    <property type="nucleotide sequence ID" value="NZ_JAUFQG010000004.1"/>
</dbReference>
<evidence type="ECO:0000256" key="3">
    <source>
        <dbReference type="ARBA" id="ARBA00012417"/>
    </source>
</evidence>
<evidence type="ECO:0000256" key="8">
    <source>
        <dbReference type="ARBA" id="ARBA00022705"/>
    </source>
</evidence>
<reference evidence="16" key="1">
    <citation type="journal article" date="2019" name="Int. J. Syst. Evol. Microbiol.">
        <title>The Global Catalogue of Microorganisms (GCM) 10K type strain sequencing project: providing services to taxonomists for standard genome sequencing and annotation.</title>
        <authorList>
            <consortium name="The Broad Institute Genomics Platform"/>
            <consortium name="The Broad Institute Genome Sequencing Center for Infectious Disease"/>
            <person name="Wu L."/>
            <person name="Ma J."/>
        </authorList>
    </citation>
    <scope>NUCLEOTIDE SEQUENCE [LARGE SCALE GENOMIC DNA]</scope>
    <source>
        <strain evidence="16">CECT 8570</strain>
    </source>
</reference>
<evidence type="ECO:0000256" key="11">
    <source>
        <dbReference type="ARBA" id="ARBA00023204"/>
    </source>
</evidence>
<dbReference type="Pfam" id="PF07733">
    <property type="entry name" value="DNA_pol3_alpha"/>
    <property type="match status" value="1"/>
</dbReference>
<dbReference type="HAMAP" id="MF_01902">
    <property type="entry name" value="DNApol_error_prone"/>
    <property type="match status" value="1"/>
</dbReference>
<dbReference type="InterPro" id="IPR023073">
    <property type="entry name" value="DnaE2"/>
</dbReference>
<evidence type="ECO:0000256" key="7">
    <source>
        <dbReference type="ARBA" id="ARBA00022695"/>
    </source>
</evidence>
<dbReference type="EMBL" id="JBHSCX010000021">
    <property type="protein sequence ID" value="MFC4364281.1"/>
    <property type="molecule type" value="Genomic_DNA"/>
</dbReference>
<dbReference type="Pfam" id="PF01336">
    <property type="entry name" value="tRNA_anti-codon"/>
    <property type="match status" value="1"/>
</dbReference>
<dbReference type="PANTHER" id="PTHR32294:SF4">
    <property type="entry name" value="ERROR-PRONE DNA POLYMERASE"/>
    <property type="match status" value="1"/>
</dbReference>
<dbReference type="InterPro" id="IPR040982">
    <property type="entry name" value="DNA_pol3_finger"/>
</dbReference>
<organism evidence="15 16">
    <name type="scientific">Simiduia curdlanivorans</name>
    <dbReference type="NCBI Taxonomy" id="1492769"/>
    <lineage>
        <taxon>Bacteria</taxon>
        <taxon>Pseudomonadati</taxon>
        <taxon>Pseudomonadota</taxon>
        <taxon>Gammaproteobacteria</taxon>
        <taxon>Cellvibrionales</taxon>
        <taxon>Cellvibrionaceae</taxon>
        <taxon>Simiduia</taxon>
    </lineage>
</organism>
<sequence length="1046" mass="117696">MFAELHCVSNFSFLRGASRPEELVQRAHALGYQALAITDECSFAGVVKAHVAAQQLGFHLIVGSEFWLHDKQAKLAPAHLILLAPNRAAYSEISALITRARRRADKGSYQLFLQELQFGTQHCLAIWLPVQAQTVEDWQGQGGLLSRYFKQRLWLGVELLQQSSDEIYYQRCYLTASQQRISMVACNDIHMHCHQRQPLQDVLAATRYNCSVAELGVRRHTNAERYLRPVEKLQTLYPEALLQEAAHIASLCHFSMTELRYEYPPEVVPEGLTASAYLAQLTYEGAALRWPNGTTPAMEKQLHKELGLIAELRYEYYFLTVHDLVRYARSQRILCQGRGSAANSAVCYCLFITEVDPAQSDLLFERFISKERNEPPDIDVDFEHERREEVIQYIYRKYSRERAALAATVITYRPKSAIRDVGKALGLDPLLLDNISRNLSWWDKPAQMLVRLQEANIKLEGRLVQQFVALVQALLGFPRHLSQHVGGFIITKSPISTLVPVENAAMAERTVIQWDKEDIEALGLLKVDVLALGMLTAIRKIFDLINSYQTPPIQLAQVPSEDPKTYAMLCRGDSVGVFQVESRAQMAMLPRLKPKTFYDLVIEVAIVRPGPIQGDMVHPYLRRRNGEEAVDYPNADVKAVLARTLGVPIFQEQVIKLAMVAAGFSGGEADQLRRAMASWGRNGNLAGFRDKLMQGMAERGHSEDFAERLFRQMQGFGEYGFPESHAASFALLVYVSAWLKCHYPAAFYCGLLNSLPMGFYSPSQLVQDARRHHVAVENIDICVSQWDHSLENFQAKAAVEAAPSVRLGFRLVKGLRPDTIQRCIAARDKKCFSSLQDLRLRAQLSDAELELLAGCGALRQFNQDRFNVHWDVFALDQAPLFNHAQLASRAELANSEVAQQALALPQASSYDTLVMDYQSHHLSLTAHPMQLLREQAVFNGCKNAQALLGVAHGRFVRVAGLVTGRQRPGTASGVLFITLEDETGNTNVVVWASLQERYRRAILQGRLLLVKGVVEREGRVVHLVAGHIEDHSHLMPELLLSSRDFH</sequence>
<keyword evidence="16" id="KW-1185">Reference proteome</keyword>
<dbReference type="InterPro" id="IPR029460">
    <property type="entry name" value="DNAPol_HHH"/>
</dbReference>
<name>A0ABV8V8P9_9GAMM</name>
<gene>
    <name evidence="13" type="primary">dnaE2</name>
    <name evidence="15" type="ORF">ACFOX3_18375</name>
</gene>
<dbReference type="SMART" id="SM00481">
    <property type="entry name" value="POLIIIAc"/>
    <property type="match status" value="1"/>
</dbReference>
<dbReference type="InterPro" id="IPR004013">
    <property type="entry name" value="PHP_dom"/>
</dbReference>
<dbReference type="Pfam" id="PF14579">
    <property type="entry name" value="HHH_6"/>
    <property type="match status" value="1"/>
</dbReference>
<comment type="subcellular location">
    <subcellularLocation>
        <location evidence="1 13">Cytoplasm</location>
    </subcellularLocation>
</comment>
<accession>A0ABV8V8P9</accession>
<keyword evidence="8 13" id="KW-0235">DNA replication</keyword>
<keyword evidence="7 13" id="KW-0548">Nucleotidyltransferase</keyword>
<dbReference type="Pfam" id="PF02811">
    <property type="entry name" value="PHP"/>
    <property type="match status" value="1"/>
</dbReference>
<keyword evidence="9 13" id="KW-0227">DNA damage</keyword>
<evidence type="ECO:0000256" key="2">
    <source>
        <dbReference type="ARBA" id="ARBA00007391"/>
    </source>
</evidence>
<dbReference type="Gene3D" id="1.10.150.870">
    <property type="match status" value="1"/>
</dbReference>
<dbReference type="InterPro" id="IPR011708">
    <property type="entry name" value="DNA_pol3_alpha_NTPase_dom"/>
</dbReference>
<comment type="similarity">
    <text evidence="2 13">Belongs to the DNA polymerase type-C family. DnaE2 subfamily.</text>
</comment>
<dbReference type="CDD" id="cd07434">
    <property type="entry name" value="PHP_PolIIIA_DnaE2"/>
    <property type="match status" value="1"/>
</dbReference>
<keyword evidence="5 13" id="KW-0963">Cytoplasm</keyword>
<evidence type="ECO:0000256" key="6">
    <source>
        <dbReference type="ARBA" id="ARBA00022679"/>
    </source>
</evidence>
<dbReference type="InterPro" id="IPR016195">
    <property type="entry name" value="Pol/histidinol_Pase-like"/>
</dbReference>
<dbReference type="EC" id="2.7.7.7" evidence="3 13"/>
<evidence type="ECO:0000313" key="16">
    <source>
        <dbReference type="Proteomes" id="UP001595840"/>
    </source>
</evidence>
<dbReference type="Gene3D" id="3.20.20.140">
    <property type="entry name" value="Metal-dependent hydrolases"/>
    <property type="match status" value="1"/>
</dbReference>
<comment type="catalytic activity">
    <reaction evidence="12 13">
        <text>DNA(n) + a 2'-deoxyribonucleoside 5'-triphosphate = DNA(n+1) + diphosphate</text>
        <dbReference type="Rhea" id="RHEA:22508"/>
        <dbReference type="Rhea" id="RHEA-COMP:17339"/>
        <dbReference type="Rhea" id="RHEA-COMP:17340"/>
        <dbReference type="ChEBI" id="CHEBI:33019"/>
        <dbReference type="ChEBI" id="CHEBI:61560"/>
        <dbReference type="ChEBI" id="CHEBI:173112"/>
        <dbReference type="EC" id="2.7.7.7"/>
    </reaction>
</comment>
<dbReference type="PANTHER" id="PTHR32294">
    <property type="entry name" value="DNA POLYMERASE III SUBUNIT ALPHA"/>
    <property type="match status" value="1"/>
</dbReference>
<dbReference type="NCBIfam" id="NF004225">
    <property type="entry name" value="PRK05672.1"/>
    <property type="match status" value="1"/>
</dbReference>
<dbReference type="InterPro" id="IPR004365">
    <property type="entry name" value="NA-bd_OB_tRNA"/>
</dbReference>
<dbReference type="InterPro" id="IPR004805">
    <property type="entry name" value="DnaE2/DnaE/PolC"/>
</dbReference>
<comment type="caution">
    <text evidence="15">The sequence shown here is derived from an EMBL/GenBank/DDBJ whole genome shotgun (WGS) entry which is preliminary data.</text>
</comment>
<dbReference type="CDD" id="cd04485">
    <property type="entry name" value="DnaE_OBF"/>
    <property type="match status" value="1"/>
</dbReference>
<keyword evidence="11 13" id="KW-0234">DNA repair</keyword>
<evidence type="ECO:0000256" key="4">
    <source>
        <dbReference type="ARBA" id="ARBA00017273"/>
    </source>
</evidence>
<keyword evidence="10 13" id="KW-0239">DNA-directed DNA polymerase</keyword>
<evidence type="ECO:0000256" key="9">
    <source>
        <dbReference type="ARBA" id="ARBA00022763"/>
    </source>
</evidence>
<evidence type="ECO:0000259" key="14">
    <source>
        <dbReference type="SMART" id="SM00481"/>
    </source>
</evidence>
<dbReference type="Pfam" id="PF17657">
    <property type="entry name" value="DNA_pol3_finger"/>
    <property type="match status" value="1"/>
</dbReference>
<dbReference type="Proteomes" id="UP001595840">
    <property type="component" value="Unassembled WGS sequence"/>
</dbReference>
<proteinExistence type="inferred from homology"/>
<feature type="domain" description="Polymerase/histidinol phosphatase N-terminal" evidence="14">
    <location>
        <begin position="3"/>
        <end position="70"/>
    </location>
</feature>